<gene>
    <name evidence="1" type="ORF">F5984_24570</name>
</gene>
<dbReference type="SUPFAM" id="SSF49842">
    <property type="entry name" value="TNF-like"/>
    <property type="match status" value="1"/>
</dbReference>
<dbReference type="Proteomes" id="UP000488299">
    <property type="component" value="Unassembled WGS sequence"/>
</dbReference>
<dbReference type="AlphaFoldDB" id="A0A7J5TUU7"/>
<reference evidence="1 2" key="1">
    <citation type="submission" date="2019-10" db="EMBL/GenBank/DDBJ databases">
        <title>Rudanella paleaurantiibacter sp. nov., isolated from sludge.</title>
        <authorList>
            <person name="Xu S.Q."/>
        </authorList>
    </citation>
    <scope>NUCLEOTIDE SEQUENCE [LARGE SCALE GENOMIC DNA]</scope>
    <source>
        <strain evidence="1 2">HX-22-17</strain>
    </source>
</reference>
<accession>A0A7J5TUU7</accession>
<dbReference type="EMBL" id="WELI01000015">
    <property type="protein sequence ID" value="KAB7726493.1"/>
    <property type="molecule type" value="Genomic_DNA"/>
</dbReference>
<evidence type="ECO:0008006" key="3">
    <source>
        <dbReference type="Google" id="ProtNLM"/>
    </source>
</evidence>
<evidence type="ECO:0000313" key="2">
    <source>
        <dbReference type="Proteomes" id="UP000488299"/>
    </source>
</evidence>
<dbReference type="InterPro" id="IPR008983">
    <property type="entry name" value="Tumour_necrosis_fac-like_dom"/>
</dbReference>
<comment type="caution">
    <text evidence="1">The sequence shown here is derived from an EMBL/GenBank/DDBJ whole genome shotgun (WGS) entry which is preliminary data.</text>
</comment>
<dbReference type="RefSeq" id="WP_152126807.1">
    <property type="nucleotide sequence ID" value="NZ_WELI01000015.1"/>
</dbReference>
<proteinExistence type="predicted"/>
<organism evidence="1 2">
    <name type="scientific">Rudanella paleaurantiibacter</name>
    <dbReference type="NCBI Taxonomy" id="2614655"/>
    <lineage>
        <taxon>Bacteria</taxon>
        <taxon>Pseudomonadati</taxon>
        <taxon>Bacteroidota</taxon>
        <taxon>Cytophagia</taxon>
        <taxon>Cytophagales</taxon>
        <taxon>Cytophagaceae</taxon>
        <taxon>Rudanella</taxon>
    </lineage>
</organism>
<dbReference type="Gene3D" id="2.60.120.40">
    <property type="match status" value="1"/>
</dbReference>
<name>A0A7J5TUU7_9BACT</name>
<keyword evidence="2" id="KW-1185">Reference proteome</keyword>
<protein>
    <recommendedName>
        <fullName evidence="3">C1q domain-containing protein</fullName>
    </recommendedName>
</protein>
<evidence type="ECO:0000313" key="1">
    <source>
        <dbReference type="EMBL" id="KAB7726493.1"/>
    </source>
</evidence>
<sequence>MKKHIYFLTSLIALIWLGGTLAHAQMKIGANPGIIGSLSNLEVEATNGNKTVVDKATGAVSITATADPLKLVGLQPATGSETALLIDGNGVVKKQGTTISIPTVRASGGTSANFDATSLGSLRKTPINTMSLNDGGFSTNTNSYTIATNGIYMISGVISFNYTTQNNTVAITAYVVVNNTSIKINDVGGASYANGPGKAVMSGSVTIPLNAGDILYLATQSCGPNSTACPQTYTITPDLTNLTITKML</sequence>